<accession>A0A8K0EM79</accession>
<dbReference type="SUPFAM" id="SSF50814">
    <property type="entry name" value="Lipocalins"/>
    <property type="match status" value="1"/>
</dbReference>
<dbReference type="CDD" id="cd00742">
    <property type="entry name" value="FABP"/>
    <property type="match status" value="1"/>
</dbReference>
<proteinExistence type="inferred from homology"/>
<evidence type="ECO:0000313" key="2">
    <source>
        <dbReference type="EMBL" id="CAH1253359.1"/>
    </source>
</evidence>
<dbReference type="OrthoDB" id="9971011at2759"/>
<dbReference type="EMBL" id="OV696687">
    <property type="protein sequence ID" value="CAH1253359.1"/>
    <property type="molecule type" value="Genomic_DNA"/>
</dbReference>
<protein>
    <submittedName>
        <fullName evidence="2">Hypp1157 protein</fullName>
    </submittedName>
</protein>
<dbReference type="PANTHER" id="PTHR11955">
    <property type="entry name" value="FATTY ACID BINDING PROTEIN"/>
    <property type="match status" value="1"/>
</dbReference>
<dbReference type="InterPro" id="IPR012674">
    <property type="entry name" value="Calycin"/>
</dbReference>
<comment type="similarity">
    <text evidence="1">Belongs to the calycin superfamily. Fatty-acid binding protein (FABP) family.</text>
</comment>
<name>A0A8K0EM79_BRALA</name>
<sequence>MPFSVEKLCGTWKVGSQSDNFTQIMEKLGVPAEMIQKLREVKVPMNASLAGDKLKYKMEFMGKQQETTFNLGVEGEEDDPLVGGKRRVIYTIEGDHLVAVYPDYNGSGTSVRISHHLVDDDTIHTDMKAGDLEGWQVIKRC</sequence>
<dbReference type="InterPro" id="IPR031259">
    <property type="entry name" value="ILBP"/>
</dbReference>
<dbReference type="Proteomes" id="UP000838412">
    <property type="component" value="Chromosome 2"/>
</dbReference>
<evidence type="ECO:0000313" key="3">
    <source>
        <dbReference type="Proteomes" id="UP000838412"/>
    </source>
</evidence>
<reference evidence="2" key="1">
    <citation type="submission" date="2022-01" db="EMBL/GenBank/DDBJ databases">
        <authorList>
            <person name="Braso-Vives M."/>
        </authorList>
    </citation>
    <scope>NUCLEOTIDE SEQUENCE</scope>
</reference>
<organism evidence="2 3">
    <name type="scientific">Branchiostoma lanceolatum</name>
    <name type="common">Common lancelet</name>
    <name type="synonym">Amphioxus lanceolatum</name>
    <dbReference type="NCBI Taxonomy" id="7740"/>
    <lineage>
        <taxon>Eukaryota</taxon>
        <taxon>Metazoa</taxon>
        <taxon>Chordata</taxon>
        <taxon>Cephalochordata</taxon>
        <taxon>Leptocardii</taxon>
        <taxon>Amphioxiformes</taxon>
        <taxon>Branchiostomatidae</taxon>
        <taxon>Branchiostoma</taxon>
    </lineage>
</organism>
<dbReference type="GO" id="GO:0008289">
    <property type="term" value="F:lipid binding"/>
    <property type="evidence" value="ECO:0007669"/>
    <property type="project" value="InterPro"/>
</dbReference>
<dbReference type="Pfam" id="PF14651">
    <property type="entry name" value="Lipocalin_7"/>
    <property type="match status" value="1"/>
</dbReference>
<dbReference type="Gene3D" id="2.40.128.20">
    <property type="match status" value="1"/>
</dbReference>
<keyword evidence="3" id="KW-1185">Reference proteome</keyword>
<dbReference type="AlphaFoldDB" id="A0A8K0EM79"/>
<evidence type="ECO:0000256" key="1">
    <source>
        <dbReference type="ARBA" id="ARBA00008390"/>
    </source>
</evidence>
<gene>
    <name evidence="2" type="primary">Hypp1157</name>
    <name evidence="2" type="ORF">BLAG_LOCUS13164</name>
</gene>